<dbReference type="PANTHER" id="PTHR12993">
    <property type="entry name" value="N-ACETYLGLUCOSAMINYL-PHOSPHATIDYLINOSITOL DE-N-ACETYLASE-RELATED"/>
    <property type="match status" value="1"/>
</dbReference>
<gene>
    <name evidence="3" type="ORF">GCM10023198_55760</name>
</gene>
<keyword evidence="1" id="KW-0862">Zinc</keyword>
<feature type="compositionally biased region" description="Low complexity" evidence="2">
    <location>
        <begin position="239"/>
        <end position="252"/>
    </location>
</feature>
<dbReference type="PANTHER" id="PTHR12993:SF11">
    <property type="entry name" value="N-ACETYLGLUCOSAMINYL-PHOSPHATIDYLINOSITOL DE-N-ACETYLASE"/>
    <property type="match status" value="1"/>
</dbReference>
<evidence type="ECO:0000313" key="4">
    <source>
        <dbReference type="Proteomes" id="UP001500843"/>
    </source>
</evidence>
<name>A0ABP8YB46_9MICO</name>
<dbReference type="SUPFAM" id="SSF102588">
    <property type="entry name" value="LmbE-like"/>
    <property type="match status" value="1"/>
</dbReference>
<dbReference type="InterPro" id="IPR003737">
    <property type="entry name" value="GlcNAc_PI_deacetylase-related"/>
</dbReference>
<dbReference type="Gene3D" id="3.40.50.10320">
    <property type="entry name" value="LmbE-like"/>
    <property type="match status" value="1"/>
</dbReference>
<organism evidence="3 4">
    <name type="scientific">Promicromonospora umidemergens</name>
    <dbReference type="NCBI Taxonomy" id="629679"/>
    <lineage>
        <taxon>Bacteria</taxon>
        <taxon>Bacillati</taxon>
        <taxon>Actinomycetota</taxon>
        <taxon>Actinomycetes</taxon>
        <taxon>Micrococcales</taxon>
        <taxon>Promicromonosporaceae</taxon>
        <taxon>Promicromonospora</taxon>
    </lineage>
</organism>
<comment type="caution">
    <text evidence="3">The sequence shown here is derived from an EMBL/GenBank/DDBJ whole genome shotgun (WGS) entry which is preliminary data.</text>
</comment>
<evidence type="ECO:0000256" key="1">
    <source>
        <dbReference type="ARBA" id="ARBA00022833"/>
    </source>
</evidence>
<feature type="compositionally biased region" description="Basic residues" evidence="2">
    <location>
        <begin position="253"/>
        <end position="275"/>
    </location>
</feature>
<dbReference type="Pfam" id="PF02585">
    <property type="entry name" value="PIG-L"/>
    <property type="match status" value="1"/>
</dbReference>
<sequence length="275" mass="28533">MNDRSEGQDPALGAFGGLLAVHAHPDDETLATGGLLATFAAAGRPVCVVTCTRGERGEVIALPGTTSEGLAGLEGDRPALGAYRETELAGALTRLAGGVADAVEHAFLDTLPLSDPQVSMVTHTSGTSGEVRYEDSGMAWVAPGVAGPAPDSPPTAFARVPLDESAGRLAGLVRARRPVVVATYEPGGGYGHPDHVRAHQVTVRALELAADPAWRPTAEACRRGRASRAPPSDGGTSHGPVPSCGRPSSRPRSCARRGRGSPRYRRHVRSPRPRT</sequence>
<accession>A0ABP8YB46</accession>
<reference evidence="4" key="1">
    <citation type="journal article" date="2019" name="Int. J. Syst. Evol. Microbiol.">
        <title>The Global Catalogue of Microorganisms (GCM) 10K type strain sequencing project: providing services to taxonomists for standard genome sequencing and annotation.</title>
        <authorList>
            <consortium name="The Broad Institute Genomics Platform"/>
            <consortium name="The Broad Institute Genome Sequencing Center for Infectious Disease"/>
            <person name="Wu L."/>
            <person name="Ma J."/>
        </authorList>
    </citation>
    <scope>NUCLEOTIDE SEQUENCE [LARGE SCALE GENOMIC DNA]</scope>
    <source>
        <strain evidence="4">JCM 17975</strain>
    </source>
</reference>
<protein>
    <recommendedName>
        <fullName evidence="5">N-acetyl-1-D-myo-inositol-2-amino-2-deoxy-alpha-D-glucopyranoside deacetylase</fullName>
    </recommendedName>
</protein>
<dbReference type="Proteomes" id="UP001500843">
    <property type="component" value="Unassembled WGS sequence"/>
</dbReference>
<evidence type="ECO:0000256" key="2">
    <source>
        <dbReference type="SAM" id="MobiDB-lite"/>
    </source>
</evidence>
<keyword evidence="4" id="KW-1185">Reference proteome</keyword>
<evidence type="ECO:0000313" key="3">
    <source>
        <dbReference type="EMBL" id="GAA4723698.1"/>
    </source>
</evidence>
<evidence type="ECO:0008006" key="5">
    <source>
        <dbReference type="Google" id="ProtNLM"/>
    </source>
</evidence>
<dbReference type="EMBL" id="BAABHM010000036">
    <property type="protein sequence ID" value="GAA4723698.1"/>
    <property type="molecule type" value="Genomic_DNA"/>
</dbReference>
<dbReference type="InterPro" id="IPR024078">
    <property type="entry name" value="LmbE-like_dom_sf"/>
</dbReference>
<dbReference type="RefSeq" id="WP_253872854.1">
    <property type="nucleotide sequence ID" value="NZ_BAABHM010000036.1"/>
</dbReference>
<proteinExistence type="predicted"/>
<feature type="region of interest" description="Disordered" evidence="2">
    <location>
        <begin position="219"/>
        <end position="275"/>
    </location>
</feature>